<proteinExistence type="inferred from homology"/>
<dbReference type="EMBL" id="VDGI01000028">
    <property type="protein sequence ID" value="TQR17361.1"/>
    <property type="molecule type" value="Genomic_DNA"/>
</dbReference>
<organism evidence="4 5">
    <name type="scientific">Psychrobacillus vulpis</name>
    <dbReference type="NCBI Taxonomy" id="2325572"/>
    <lineage>
        <taxon>Bacteria</taxon>
        <taxon>Bacillati</taxon>
        <taxon>Bacillota</taxon>
        <taxon>Bacilli</taxon>
        <taxon>Bacillales</taxon>
        <taxon>Bacillaceae</taxon>
        <taxon>Psychrobacillus</taxon>
    </lineage>
</organism>
<dbReference type="PANTHER" id="PTHR30576:SF0">
    <property type="entry name" value="UNDECAPRENYL-PHOSPHATE N-ACETYLGALACTOSAMINYL 1-PHOSPHATE TRANSFERASE-RELATED"/>
    <property type="match status" value="1"/>
</dbReference>
<gene>
    <name evidence="4" type="ORF">FG384_18095</name>
</gene>
<reference evidence="4 5" key="1">
    <citation type="submission" date="2019-06" db="EMBL/GenBank/DDBJ databases">
        <title>Psychrobacillus vulpis sp. nov., a new species isolated from feces of a red fox that inhabits in The Tablas de Daimiel Natural Park, Albacete, Spain.</title>
        <authorList>
            <person name="Rodriguez M."/>
            <person name="Reina J.C."/>
            <person name="Bejar V."/>
            <person name="Llamas I."/>
        </authorList>
    </citation>
    <scope>NUCLEOTIDE SEQUENCE [LARGE SCALE GENOMIC DNA]</scope>
    <source>
        <strain evidence="4 5">Z8</strain>
    </source>
</reference>
<dbReference type="Pfam" id="PF02397">
    <property type="entry name" value="Bac_transf"/>
    <property type="match status" value="1"/>
</dbReference>
<feature type="transmembrane region" description="Helical" evidence="2">
    <location>
        <begin position="21"/>
        <end position="45"/>
    </location>
</feature>
<keyword evidence="4" id="KW-0808">Transferase</keyword>
<dbReference type="Proteomes" id="UP000316626">
    <property type="component" value="Unassembled WGS sequence"/>
</dbReference>
<evidence type="ECO:0000256" key="2">
    <source>
        <dbReference type="SAM" id="Phobius"/>
    </source>
</evidence>
<dbReference type="InterPro" id="IPR003362">
    <property type="entry name" value="Bact_transf"/>
</dbReference>
<evidence type="ECO:0000313" key="5">
    <source>
        <dbReference type="Proteomes" id="UP000316626"/>
    </source>
</evidence>
<evidence type="ECO:0000259" key="3">
    <source>
        <dbReference type="Pfam" id="PF02397"/>
    </source>
</evidence>
<dbReference type="AlphaFoldDB" id="A0A544TIT2"/>
<sequence>MMLRDSKHYLYHRIGKRIADIVGSFSLLLICIPLILLFSIILFIFSGRPIFFTQTRAGLHNTSFTIWKFRTMETKTLDFNGHQYKWQGGVPKDFSFAKPSHLNVTKVGKIYRKYSIDEIPQLWNVLKGDMSFVGPRPEIIEITNHYSEEQKKRLQVKPGITGYAQVHGRSSITHGEKIAHDLYYVKNYSLLLDLKIIIQTGKLVITGKGAY</sequence>
<protein>
    <submittedName>
        <fullName evidence="4">Sugar transferase</fullName>
    </submittedName>
</protein>
<evidence type="ECO:0000256" key="1">
    <source>
        <dbReference type="ARBA" id="ARBA00006464"/>
    </source>
</evidence>
<feature type="domain" description="Bacterial sugar transferase" evidence="3">
    <location>
        <begin position="16"/>
        <end position="205"/>
    </location>
</feature>
<name>A0A544TIT2_9BACI</name>
<keyword evidence="2" id="KW-1133">Transmembrane helix</keyword>
<dbReference type="OrthoDB" id="9808602at2"/>
<keyword evidence="2" id="KW-0812">Transmembrane</keyword>
<evidence type="ECO:0000313" key="4">
    <source>
        <dbReference type="EMBL" id="TQR17361.1"/>
    </source>
</evidence>
<dbReference type="GO" id="GO:0016780">
    <property type="term" value="F:phosphotransferase activity, for other substituted phosphate groups"/>
    <property type="evidence" value="ECO:0007669"/>
    <property type="project" value="TreeGrafter"/>
</dbReference>
<comment type="similarity">
    <text evidence="1">Belongs to the bacterial sugar transferase family.</text>
</comment>
<accession>A0A544TIT2</accession>
<comment type="caution">
    <text evidence="4">The sequence shown here is derived from an EMBL/GenBank/DDBJ whole genome shotgun (WGS) entry which is preliminary data.</text>
</comment>
<dbReference type="PANTHER" id="PTHR30576">
    <property type="entry name" value="COLANIC BIOSYNTHESIS UDP-GLUCOSE LIPID CARRIER TRANSFERASE"/>
    <property type="match status" value="1"/>
</dbReference>
<keyword evidence="2" id="KW-0472">Membrane</keyword>
<keyword evidence="5" id="KW-1185">Reference proteome</keyword>